<name>A0A6G1PQL9_CHAAH</name>
<evidence type="ECO:0000313" key="1">
    <source>
        <dbReference type="EMBL" id="KAF3692562.1"/>
    </source>
</evidence>
<reference evidence="2" key="2">
    <citation type="submission" date="2019-02" db="EMBL/GenBank/DDBJ databases">
        <title>Opniocepnalus argus Var Kimnra genome.</title>
        <authorList>
            <person name="Zhou C."/>
            <person name="Xiao S."/>
        </authorList>
    </citation>
    <scope>NUCLEOTIDE SEQUENCE [LARGE SCALE GENOMIC DNA]</scope>
</reference>
<protein>
    <submittedName>
        <fullName evidence="1">Uncharacterized protein</fullName>
    </submittedName>
</protein>
<organism evidence="1 2">
    <name type="scientific">Channa argus</name>
    <name type="common">Northern snakehead</name>
    <name type="synonym">Ophicephalus argus</name>
    <dbReference type="NCBI Taxonomy" id="215402"/>
    <lineage>
        <taxon>Eukaryota</taxon>
        <taxon>Metazoa</taxon>
        <taxon>Chordata</taxon>
        <taxon>Craniata</taxon>
        <taxon>Vertebrata</taxon>
        <taxon>Euteleostomi</taxon>
        <taxon>Actinopterygii</taxon>
        <taxon>Neopterygii</taxon>
        <taxon>Teleostei</taxon>
        <taxon>Neoteleostei</taxon>
        <taxon>Acanthomorphata</taxon>
        <taxon>Anabantaria</taxon>
        <taxon>Anabantiformes</taxon>
        <taxon>Channoidei</taxon>
        <taxon>Channidae</taxon>
        <taxon>Channa</taxon>
    </lineage>
</organism>
<gene>
    <name evidence="1" type="ORF">EXN66_Car008238</name>
</gene>
<sequence>METINMETCNFELREDTLQLQESMIYIKLLQDYSEGAVISGQQSYLLPSADIDGGEFNREQLLPSVGVETACGPRSSRCWLTACTVHWDCLLSPAAAASAQGFIHYILELTEDAQSFFSKAAEAFCHMKKAAIHEGPWLMVNFRSQAWLHHHLGQEAYSPAYLIKGGRPYPSQSQEELHPKIYAEKAWTLMKFSRDKKALVV</sequence>
<dbReference type="Gene3D" id="1.25.40.10">
    <property type="entry name" value="Tetratricopeptide repeat domain"/>
    <property type="match status" value="1"/>
</dbReference>
<proteinExistence type="predicted"/>
<dbReference type="Proteomes" id="UP000503349">
    <property type="component" value="Chromosome 8"/>
</dbReference>
<accession>A0A6G1PQL9</accession>
<reference evidence="1 2" key="1">
    <citation type="submission" date="2019-02" db="EMBL/GenBank/DDBJ databases">
        <title>Opniocepnalus argus genome.</title>
        <authorList>
            <person name="Zhou C."/>
            <person name="Xiao S."/>
        </authorList>
    </citation>
    <scope>NUCLEOTIDE SEQUENCE [LARGE SCALE GENOMIC DNA]</scope>
    <source>
        <strain evidence="1">OARG1902GOOAL</strain>
        <tissue evidence="1">Muscle</tissue>
    </source>
</reference>
<dbReference type="InterPro" id="IPR011990">
    <property type="entry name" value="TPR-like_helical_dom_sf"/>
</dbReference>
<dbReference type="EMBL" id="CM015719">
    <property type="protein sequence ID" value="KAF3692562.1"/>
    <property type="molecule type" value="Genomic_DNA"/>
</dbReference>
<keyword evidence="2" id="KW-1185">Reference proteome</keyword>
<dbReference type="AlphaFoldDB" id="A0A6G1PQL9"/>
<evidence type="ECO:0000313" key="2">
    <source>
        <dbReference type="Proteomes" id="UP000503349"/>
    </source>
</evidence>